<keyword evidence="1" id="KW-1133">Transmembrane helix</keyword>
<keyword evidence="1" id="KW-0812">Transmembrane</keyword>
<gene>
    <name evidence="2" type="ORF">LWI29_023365</name>
</gene>
<sequence>MDLSKHFLFAVVLLSGFGLAVLFTARINQDSLAWIVGYLKPEGSNYTDVDTGIDYISDAAFIETTGDVNGMATEPGAVAHSEVEPQE</sequence>
<name>A0AA39VYR8_ACESA</name>
<keyword evidence="3" id="KW-1185">Reference proteome</keyword>
<proteinExistence type="predicted"/>
<reference evidence="2" key="2">
    <citation type="submission" date="2023-06" db="EMBL/GenBank/DDBJ databases">
        <authorList>
            <person name="Swenson N.G."/>
            <person name="Wegrzyn J.L."/>
            <person name="Mcevoy S.L."/>
        </authorList>
    </citation>
    <scope>NUCLEOTIDE SEQUENCE</scope>
    <source>
        <strain evidence="2">NS2018</strain>
        <tissue evidence="2">Leaf</tissue>
    </source>
</reference>
<reference evidence="2" key="1">
    <citation type="journal article" date="2022" name="Plant J.">
        <title>Strategies of tolerance reflected in two North American maple genomes.</title>
        <authorList>
            <person name="McEvoy S.L."/>
            <person name="Sezen U.U."/>
            <person name="Trouern-Trend A."/>
            <person name="McMahon S.M."/>
            <person name="Schaberg P.G."/>
            <person name="Yang J."/>
            <person name="Wegrzyn J.L."/>
            <person name="Swenson N.G."/>
        </authorList>
    </citation>
    <scope>NUCLEOTIDE SEQUENCE</scope>
    <source>
        <strain evidence="2">NS2018</strain>
    </source>
</reference>
<dbReference type="Proteomes" id="UP001168877">
    <property type="component" value="Unassembled WGS sequence"/>
</dbReference>
<accession>A0AA39VYR8</accession>
<evidence type="ECO:0000256" key="1">
    <source>
        <dbReference type="SAM" id="Phobius"/>
    </source>
</evidence>
<evidence type="ECO:0000313" key="2">
    <source>
        <dbReference type="EMBL" id="KAK0597250.1"/>
    </source>
</evidence>
<keyword evidence="1" id="KW-0472">Membrane</keyword>
<dbReference type="AlphaFoldDB" id="A0AA39VYR8"/>
<evidence type="ECO:0000313" key="3">
    <source>
        <dbReference type="Proteomes" id="UP001168877"/>
    </source>
</evidence>
<dbReference type="EMBL" id="JAUESC010000004">
    <property type="protein sequence ID" value="KAK0597250.1"/>
    <property type="molecule type" value="Genomic_DNA"/>
</dbReference>
<protein>
    <submittedName>
        <fullName evidence="2">Uncharacterized protein</fullName>
    </submittedName>
</protein>
<organism evidence="2 3">
    <name type="scientific">Acer saccharum</name>
    <name type="common">Sugar maple</name>
    <dbReference type="NCBI Taxonomy" id="4024"/>
    <lineage>
        <taxon>Eukaryota</taxon>
        <taxon>Viridiplantae</taxon>
        <taxon>Streptophyta</taxon>
        <taxon>Embryophyta</taxon>
        <taxon>Tracheophyta</taxon>
        <taxon>Spermatophyta</taxon>
        <taxon>Magnoliopsida</taxon>
        <taxon>eudicotyledons</taxon>
        <taxon>Gunneridae</taxon>
        <taxon>Pentapetalae</taxon>
        <taxon>rosids</taxon>
        <taxon>malvids</taxon>
        <taxon>Sapindales</taxon>
        <taxon>Sapindaceae</taxon>
        <taxon>Hippocastanoideae</taxon>
        <taxon>Acereae</taxon>
        <taxon>Acer</taxon>
    </lineage>
</organism>
<feature type="transmembrane region" description="Helical" evidence="1">
    <location>
        <begin position="6"/>
        <end position="25"/>
    </location>
</feature>
<comment type="caution">
    <text evidence="2">The sequence shown here is derived from an EMBL/GenBank/DDBJ whole genome shotgun (WGS) entry which is preliminary data.</text>
</comment>